<dbReference type="Proteomes" id="UP001158067">
    <property type="component" value="Unassembled WGS sequence"/>
</dbReference>
<gene>
    <name evidence="2" type="ORF">SAMN06265222_106286</name>
</gene>
<feature type="region of interest" description="Disordered" evidence="1">
    <location>
        <begin position="1"/>
        <end position="31"/>
    </location>
</feature>
<organism evidence="2 3">
    <name type="scientific">Neorhodopirellula lusitana</name>
    <dbReference type="NCBI Taxonomy" id="445327"/>
    <lineage>
        <taxon>Bacteria</taxon>
        <taxon>Pseudomonadati</taxon>
        <taxon>Planctomycetota</taxon>
        <taxon>Planctomycetia</taxon>
        <taxon>Pirellulales</taxon>
        <taxon>Pirellulaceae</taxon>
        <taxon>Neorhodopirellula</taxon>
    </lineage>
</organism>
<dbReference type="EMBL" id="FXUG01000006">
    <property type="protein sequence ID" value="SMP59901.1"/>
    <property type="molecule type" value="Genomic_DNA"/>
</dbReference>
<dbReference type="RefSeq" id="WP_283433027.1">
    <property type="nucleotide sequence ID" value="NZ_FXUG01000006.1"/>
</dbReference>
<accession>A0ABY1Q523</accession>
<reference evidence="2 3" key="1">
    <citation type="submission" date="2017-05" db="EMBL/GenBank/DDBJ databases">
        <authorList>
            <person name="Varghese N."/>
            <person name="Submissions S."/>
        </authorList>
    </citation>
    <scope>NUCLEOTIDE SEQUENCE [LARGE SCALE GENOMIC DNA]</scope>
    <source>
        <strain evidence="2 3">DSM 25457</strain>
    </source>
</reference>
<keyword evidence="3" id="KW-1185">Reference proteome</keyword>
<evidence type="ECO:0000313" key="2">
    <source>
        <dbReference type="EMBL" id="SMP59901.1"/>
    </source>
</evidence>
<name>A0ABY1Q523_9BACT</name>
<proteinExistence type="predicted"/>
<evidence type="ECO:0000313" key="3">
    <source>
        <dbReference type="Proteomes" id="UP001158067"/>
    </source>
</evidence>
<evidence type="ECO:0000256" key="1">
    <source>
        <dbReference type="SAM" id="MobiDB-lite"/>
    </source>
</evidence>
<comment type="caution">
    <text evidence="2">The sequence shown here is derived from an EMBL/GenBank/DDBJ whole genome shotgun (WGS) entry which is preliminary data.</text>
</comment>
<sequence length="190" mass="21076">MNQVIAPEHPDVNAKKVAAKRPRDVETPHRPGLPVAIIRSIEQRDYGKACDQLRACPSSPLVAEALSVCLMRSDRVEEALNLLRTLVLNSSSTTLRPEATDSMLVNLATALMLKGIPSGAMETLSDIQDRNHPAAIQLRDAISNWCAGLSWWRRWDWKLNRIDPPNAIVPIDFEPGELTFALPVVEPFPV</sequence>
<protein>
    <submittedName>
        <fullName evidence="2">Uncharacterized protein</fullName>
    </submittedName>
</protein>